<dbReference type="InterPro" id="IPR012923">
    <property type="entry name" value="Csm3"/>
</dbReference>
<dbReference type="GO" id="GO:0031297">
    <property type="term" value="P:replication fork processing"/>
    <property type="evidence" value="ECO:0007669"/>
    <property type="project" value="UniProtKB-UniRule"/>
</dbReference>
<evidence type="ECO:0000256" key="5">
    <source>
        <dbReference type="ARBA" id="ARBA00023306"/>
    </source>
</evidence>
<evidence type="ECO:0000313" key="9">
    <source>
        <dbReference type="EMBL" id="CAD7202088.1"/>
    </source>
</evidence>
<keyword evidence="4 6" id="KW-0539">Nucleus</keyword>
<comment type="similarity">
    <text evidence="2 6">Belongs to the CSM3 family.</text>
</comment>
<dbReference type="GO" id="GO:0000076">
    <property type="term" value="P:DNA replication checkpoint signaling"/>
    <property type="evidence" value="ECO:0007669"/>
    <property type="project" value="UniProtKB-UniRule"/>
</dbReference>
<comment type="function">
    <text evidence="6">Plays an important role in the control of DNA replication and the maintenance of replication fork stability.</text>
</comment>
<accession>A0A7R8VSX7</accession>
<keyword evidence="5 6" id="KW-0131">Cell cycle</keyword>
<dbReference type="PANTHER" id="PTHR13220:SF11">
    <property type="entry name" value="TIMELESS-INTERACTING PROTEIN"/>
    <property type="match status" value="1"/>
</dbReference>
<dbReference type="GO" id="GO:0043111">
    <property type="term" value="P:replication fork arrest"/>
    <property type="evidence" value="ECO:0007669"/>
    <property type="project" value="TreeGrafter"/>
</dbReference>
<evidence type="ECO:0000256" key="3">
    <source>
        <dbReference type="ARBA" id="ARBA00022763"/>
    </source>
</evidence>
<feature type="compositionally biased region" description="Basic and acidic residues" evidence="7">
    <location>
        <begin position="1"/>
        <end position="10"/>
    </location>
</feature>
<keyword evidence="3 6" id="KW-0227">DNA damage</keyword>
<feature type="region of interest" description="Disordered" evidence="7">
    <location>
        <begin position="237"/>
        <end position="260"/>
    </location>
</feature>
<dbReference type="AlphaFoldDB" id="A0A7R8VSX7"/>
<reference evidence="9" key="1">
    <citation type="submission" date="2020-11" db="EMBL/GenBank/DDBJ databases">
        <authorList>
            <person name="Tran Van P."/>
        </authorList>
    </citation>
    <scope>NUCLEOTIDE SEQUENCE</scope>
</reference>
<organism evidence="9">
    <name type="scientific">Timema douglasi</name>
    <name type="common">Walking stick</name>
    <dbReference type="NCBI Taxonomy" id="61478"/>
    <lineage>
        <taxon>Eukaryota</taxon>
        <taxon>Metazoa</taxon>
        <taxon>Ecdysozoa</taxon>
        <taxon>Arthropoda</taxon>
        <taxon>Hexapoda</taxon>
        <taxon>Insecta</taxon>
        <taxon>Pterygota</taxon>
        <taxon>Neoptera</taxon>
        <taxon>Polyneoptera</taxon>
        <taxon>Phasmatodea</taxon>
        <taxon>Timematodea</taxon>
        <taxon>Timematoidea</taxon>
        <taxon>Timematidae</taxon>
        <taxon>Timema</taxon>
    </lineage>
</organism>
<proteinExistence type="inferred from homology"/>
<feature type="compositionally biased region" description="Acidic residues" evidence="7">
    <location>
        <begin position="15"/>
        <end position="40"/>
    </location>
</feature>
<evidence type="ECO:0000256" key="4">
    <source>
        <dbReference type="ARBA" id="ARBA00023242"/>
    </source>
</evidence>
<name>A0A7R8VSX7_TIMDO</name>
<dbReference type="GO" id="GO:0006974">
    <property type="term" value="P:DNA damage response"/>
    <property type="evidence" value="ECO:0007669"/>
    <property type="project" value="UniProtKB-KW"/>
</dbReference>
<dbReference type="GO" id="GO:0031298">
    <property type="term" value="C:replication fork protection complex"/>
    <property type="evidence" value="ECO:0007669"/>
    <property type="project" value="TreeGrafter"/>
</dbReference>
<evidence type="ECO:0000256" key="1">
    <source>
        <dbReference type="ARBA" id="ARBA00004123"/>
    </source>
</evidence>
<feature type="region of interest" description="Disordered" evidence="7">
    <location>
        <begin position="1"/>
        <end position="70"/>
    </location>
</feature>
<evidence type="ECO:0000256" key="6">
    <source>
        <dbReference type="RuleBase" id="RU366049"/>
    </source>
</evidence>
<evidence type="ECO:0000256" key="2">
    <source>
        <dbReference type="ARBA" id="ARBA00006075"/>
    </source>
</evidence>
<feature type="compositionally biased region" description="Basic and acidic residues" evidence="7">
    <location>
        <begin position="237"/>
        <end position="252"/>
    </location>
</feature>
<dbReference type="Pfam" id="PF07962">
    <property type="entry name" value="Swi3"/>
    <property type="match status" value="1"/>
</dbReference>
<evidence type="ECO:0000256" key="7">
    <source>
        <dbReference type="SAM" id="MobiDB-lite"/>
    </source>
</evidence>
<comment type="subcellular location">
    <subcellularLocation>
        <location evidence="1 6">Nucleus</location>
    </subcellularLocation>
</comment>
<dbReference type="PANTHER" id="PTHR13220">
    <property type="entry name" value="TIMELESS INTERACTING-RELATED"/>
    <property type="match status" value="1"/>
</dbReference>
<dbReference type="EMBL" id="OA568955">
    <property type="protein sequence ID" value="CAD7202088.1"/>
    <property type="molecule type" value="Genomic_DNA"/>
</dbReference>
<dbReference type="InterPro" id="IPR040038">
    <property type="entry name" value="TIPIN/Csm3/Swi3"/>
</dbReference>
<protein>
    <recommendedName>
        <fullName evidence="6">TIMELESS-interacting protein</fullName>
    </recommendedName>
</protein>
<gene>
    <name evidence="9" type="ORF">TDIB3V08_LOCUS8275</name>
</gene>
<dbReference type="GO" id="GO:0003677">
    <property type="term" value="F:DNA binding"/>
    <property type="evidence" value="ECO:0007669"/>
    <property type="project" value="TreeGrafter"/>
</dbReference>
<feature type="domain" description="Chromosome segregation in meiosis protein 3" evidence="8">
    <location>
        <begin position="66"/>
        <end position="146"/>
    </location>
</feature>
<evidence type="ECO:0000259" key="8">
    <source>
        <dbReference type="Pfam" id="PF07962"/>
    </source>
</evidence>
<sequence>MLEDIYRDDLIGDPNDLEEIIEGDLDDPQNEDNDNEDEIAGEGNQPDPTGTPVEPKKRKVLRPQPKLNAERLKGPRGIATLENVFKDFKFHGKGYEKHDLDRVMNQMKHWAHRLYPRFQFDDCLEKIEKLGHKKPLQTYVKKIRMGLETSEEPMNLIDDDDIIDTGMFADNDLQPPVDAFDELLSQQLSEMRARQTSQPPVASQRVLQQPVILTTEQKERMLRNRLMAEERRLARLKAQQDKSKNSELDNTNHKQAIKGENSSVSTMECFDISNGGEKTNCVNVEDDEIIDLNSNLSLSQTSKRNNNISHVDNVTNNMSTLKDIPDIEKVQSKSSANANDEQLTIHATSMEIDVFTDEVTFPSPDNGTENMFTKPSITFRSENAPETKNVTIREHDVNTNKTNNHTDRKVVQNMEDMLVKTSETIVDKNPSKTTLDYISMEIDFCTGVNINPMPIEKVSNVEKTCASIIDEDILEIHNLSCTEKNVSTDETDNISSTLEDINQEEINSLSES</sequence>